<dbReference type="Gene3D" id="1.10.10.10">
    <property type="entry name" value="Winged helix-like DNA-binding domain superfamily/Winged helix DNA-binding domain"/>
    <property type="match status" value="1"/>
</dbReference>
<protein>
    <submittedName>
        <fullName evidence="2">TrmB family transcriptional regulator</fullName>
    </submittedName>
</protein>
<organism evidence="2 3">
    <name type="scientific">Thermoproteota archaeon</name>
    <dbReference type="NCBI Taxonomy" id="2056631"/>
    <lineage>
        <taxon>Archaea</taxon>
        <taxon>Thermoproteota</taxon>
    </lineage>
</organism>
<proteinExistence type="predicted"/>
<dbReference type="InterPro" id="IPR036390">
    <property type="entry name" value="WH_DNA-bd_sf"/>
</dbReference>
<dbReference type="InterPro" id="IPR051797">
    <property type="entry name" value="TrmB-like"/>
</dbReference>
<evidence type="ECO:0000313" key="3">
    <source>
        <dbReference type="Proteomes" id="UP000278475"/>
    </source>
</evidence>
<dbReference type="InterPro" id="IPR036388">
    <property type="entry name" value="WH-like_DNA-bd_sf"/>
</dbReference>
<dbReference type="PANTHER" id="PTHR34293:SF1">
    <property type="entry name" value="HTH-TYPE TRANSCRIPTIONAL REGULATOR TRMBL2"/>
    <property type="match status" value="1"/>
</dbReference>
<dbReference type="Proteomes" id="UP000278475">
    <property type="component" value="Unassembled WGS sequence"/>
</dbReference>
<feature type="domain" description="Transcription regulator TrmB N-terminal" evidence="1">
    <location>
        <begin position="7"/>
        <end position="72"/>
    </location>
</feature>
<evidence type="ECO:0000313" key="2">
    <source>
        <dbReference type="EMBL" id="RLE45679.1"/>
    </source>
</evidence>
<dbReference type="Pfam" id="PF01978">
    <property type="entry name" value="TrmB"/>
    <property type="match status" value="1"/>
</dbReference>
<dbReference type="InterPro" id="IPR002831">
    <property type="entry name" value="Tscrpt_reg_TrmB_N"/>
</dbReference>
<dbReference type="EMBL" id="QMQV01000237">
    <property type="protein sequence ID" value="RLE45679.1"/>
    <property type="molecule type" value="Genomic_DNA"/>
</dbReference>
<name>A0A497EJV8_9CREN</name>
<dbReference type="SUPFAM" id="SSF46785">
    <property type="entry name" value="Winged helix' DNA-binding domain"/>
    <property type="match status" value="1"/>
</dbReference>
<reference evidence="2 3" key="1">
    <citation type="submission" date="2018-06" db="EMBL/GenBank/DDBJ databases">
        <title>Extensive metabolic versatility and redundancy in microbially diverse, dynamic hydrothermal sediments.</title>
        <authorList>
            <person name="Dombrowski N."/>
            <person name="Teske A."/>
            <person name="Baker B.J."/>
        </authorList>
    </citation>
    <scope>NUCLEOTIDE SEQUENCE [LARGE SCALE GENOMIC DNA]</scope>
    <source>
        <strain evidence="2">B66_G16</strain>
    </source>
</reference>
<dbReference type="PANTHER" id="PTHR34293">
    <property type="entry name" value="HTH-TYPE TRANSCRIPTIONAL REGULATOR TRMBL2"/>
    <property type="match status" value="1"/>
</dbReference>
<comment type="caution">
    <text evidence="2">The sequence shown here is derived from an EMBL/GenBank/DDBJ whole genome shotgun (WGS) entry which is preliminary data.</text>
</comment>
<sequence length="231" mass="26306">MKLIQVLKLFGLSGYEARALVALISRGALTAKEVAEISGIPRTSVYDVMKSLLSKGFVETYGKPLKFKALKAEEIISILKRRVNNNLDYLKQELPKLETKEVDEIIIYREDLVLEKLRQLVLESRKVIMGIASYIPTEVRKILENKSKGCKLILVSSNATEVEGAEAYEFKRKEEILSKFKDFCHGLFVFDEEKTLVIFLNKLKIGVLSENDGVIQFSKMLILSLIEFIKQ</sequence>
<dbReference type="AlphaFoldDB" id="A0A497EJV8"/>
<accession>A0A497EJV8</accession>
<gene>
    <name evidence="2" type="ORF">DRJ31_10950</name>
</gene>
<evidence type="ECO:0000259" key="1">
    <source>
        <dbReference type="Pfam" id="PF01978"/>
    </source>
</evidence>